<dbReference type="AlphaFoldDB" id="A0AAV5VR93"/>
<dbReference type="Proteomes" id="UP001432322">
    <property type="component" value="Unassembled WGS sequence"/>
</dbReference>
<gene>
    <name evidence="1" type="ORF">PFISCL1PPCAC_13253</name>
</gene>
<reference evidence="1" key="1">
    <citation type="submission" date="2023-10" db="EMBL/GenBank/DDBJ databases">
        <title>Genome assembly of Pristionchus species.</title>
        <authorList>
            <person name="Yoshida K."/>
            <person name="Sommer R.J."/>
        </authorList>
    </citation>
    <scope>NUCLEOTIDE SEQUENCE</scope>
    <source>
        <strain evidence="1">RS5133</strain>
    </source>
</reference>
<evidence type="ECO:0000313" key="1">
    <source>
        <dbReference type="EMBL" id="GMT21956.1"/>
    </source>
</evidence>
<proteinExistence type="predicted"/>
<comment type="caution">
    <text evidence="1">The sequence shown here is derived from an EMBL/GenBank/DDBJ whole genome shotgun (WGS) entry which is preliminary data.</text>
</comment>
<dbReference type="EMBL" id="BTSY01000004">
    <property type="protein sequence ID" value="GMT21956.1"/>
    <property type="molecule type" value="Genomic_DNA"/>
</dbReference>
<organism evidence="1 2">
    <name type="scientific">Pristionchus fissidentatus</name>
    <dbReference type="NCBI Taxonomy" id="1538716"/>
    <lineage>
        <taxon>Eukaryota</taxon>
        <taxon>Metazoa</taxon>
        <taxon>Ecdysozoa</taxon>
        <taxon>Nematoda</taxon>
        <taxon>Chromadorea</taxon>
        <taxon>Rhabditida</taxon>
        <taxon>Rhabditina</taxon>
        <taxon>Diplogasteromorpha</taxon>
        <taxon>Diplogasteroidea</taxon>
        <taxon>Neodiplogasteridae</taxon>
        <taxon>Pristionchus</taxon>
    </lineage>
</organism>
<name>A0AAV5VR93_9BILA</name>
<protein>
    <submittedName>
        <fullName evidence="1">Uncharacterized protein</fullName>
    </submittedName>
</protein>
<feature type="non-terminal residue" evidence="1">
    <location>
        <position position="103"/>
    </location>
</feature>
<accession>A0AAV5VR93</accession>
<evidence type="ECO:0000313" key="2">
    <source>
        <dbReference type="Proteomes" id="UP001432322"/>
    </source>
</evidence>
<keyword evidence="2" id="KW-1185">Reference proteome</keyword>
<sequence length="103" mass="11664">MKALPVAHHTIIQDNSIIDRGFHCQFQSSETINGNTKQVGFYPAQFMRSCKDEECTRNGKVHTFPFSTRSHKLQTTRVSLSFSKDHNHADLIPFPLNSNGMSV</sequence>